<gene>
    <name evidence="1" type="ORF">FJV41_28475</name>
</gene>
<dbReference type="AlphaFoldDB" id="A0A540WU80"/>
<evidence type="ECO:0000313" key="2">
    <source>
        <dbReference type="Proteomes" id="UP000315369"/>
    </source>
</evidence>
<comment type="caution">
    <text evidence="1">The sequence shown here is derived from an EMBL/GenBank/DDBJ whole genome shotgun (WGS) entry which is preliminary data.</text>
</comment>
<accession>A0A540WU80</accession>
<dbReference type="EMBL" id="VIFM01000134">
    <property type="protein sequence ID" value="TQF12571.1"/>
    <property type="molecule type" value="Genomic_DNA"/>
</dbReference>
<name>A0A540WU80_9BACT</name>
<sequence>MRRRIIAAARACDYAQLSKLADEKGKSVRFTFGDGDDVAAYWKEREAEGEPILARLVNVLDLPYALQGGIYYWPWLHVTGVKNPEDWKALSDVYSEAELKGMRETRDSYYGLRVGISKTGDWQLAVSGD</sequence>
<reference evidence="1 2" key="1">
    <citation type="submission" date="2019-06" db="EMBL/GenBank/DDBJ databases">
        <authorList>
            <person name="Livingstone P."/>
            <person name="Whitworth D."/>
        </authorList>
    </citation>
    <scope>NUCLEOTIDE SEQUENCE [LARGE SCALE GENOMIC DNA]</scope>
    <source>
        <strain evidence="1 2">AM401</strain>
    </source>
</reference>
<protein>
    <submittedName>
        <fullName evidence="1">Uncharacterized protein</fullName>
    </submittedName>
</protein>
<proteinExistence type="predicted"/>
<organism evidence="1 2">
    <name type="scientific">Myxococcus llanfairpwllgwyngyllgogerychwyrndrobwllllantysiliogogogochensis</name>
    <dbReference type="NCBI Taxonomy" id="2590453"/>
    <lineage>
        <taxon>Bacteria</taxon>
        <taxon>Pseudomonadati</taxon>
        <taxon>Myxococcota</taxon>
        <taxon>Myxococcia</taxon>
        <taxon>Myxococcales</taxon>
        <taxon>Cystobacterineae</taxon>
        <taxon>Myxococcaceae</taxon>
        <taxon>Myxococcus</taxon>
    </lineage>
</organism>
<evidence type="ECO:0000313" key="1">
    <source>
        <dbReference type="EMBL" id="TQF12571.1"/>
    </source>
</evidence>
<keyword evidence="2" id="KW-1185">Reference proteome</keyword>
<dbReference type="OrthoDB" id="5508985at2"/>
<dbReference type="Proteomes" id="UP000315369">
    <property type="component" value="Unassembled WGS sequence"/>
</dbReference>